<name>A0A2S7UDM5_9FLAO</name>
<dbReference type="PROSITE" id="PS51257">
    <property type="entry name" value="PROKAR_LIPOPROTEIN"/>
    <property type="match status" value="1"/>
</dbReference>
<keyword evidence="3" id="KW-1185">Reference proteome</keyword>
<comment type="caution">
    <text evidence="2">The sequence shown here is derived from an EMBL/GenBank/DDBJ whole genome shotgun (WGS) entry which is preliminary data.</text>
</comment>
<reference evidence="2 3" key="1">
    <citation type="submission" date="2017-01" db="EMBL/GenBank/DDBJ databases">
        <title>Trade-off between light-utilization and light-protection in marine flavobacteria.</title>
        <authorList>
            <person name="Kumagai Y."/>
            <person name="Yoshizawa S."/>
            <person name="Kogure K."/>
            <person name="Iwasaki W."/>
        </authorList>
    </citation>
    <scope>NUCLEOTIDE SEQUENCE [LARGE SCALE GENOMIC DNA]</scope>
    <source>
        <strain evidence="2 3">KCTC 32109</strain>
    </source>
</reference>
<keyword evidence="1" id="KW-1133">Transmembrane helix</keyword>
<keyword evidence="1" id="KW-0472">Membrane</keyword>
<feature type="transmembrane region" description="Helical" evidence="1">
    <location>
        <begin position="255"/>
        <end position="275"/>
    </location>
</feature>
<dbReference type="RefSeq" id="WP_105071392.1">
    <property type="nucleotide sequence ID" value="NZ_MTPW01000001.1"/>
</dbReference>
<protein>
    <submittedName>
        <fullName evidence="2">Uncharacterized protein</fullName>
    </submittedName>
</protein>
<dbReference type="EMBL" id="MTPW01000001">
    <property type="protein sequence ID" value="PQJ32312.1"/>
    <property type="molecule type" value="Genomic_DNA"/>
</dbReference>
<gene>
    <name evidence="2" type="ORF">BST92_10405</name>
</gene>
<accession>A0A2S7UDM5</accession>
<evidence type="ECO:0000313" key="3">
    <source>
        <dbReference type="Proteomes" id="UP000239747"/>
    </source>
</evidence>
<evidence type="ECO:0000256" key="1">
    <source>
        <dbReference type="SAM" id="Phobius"/>
    </source>
</evidence>
<proteinExistence type="predicted"/>
<organism evidence="2 3">
    <name type="scientific">Nonlabens arenilitoris</name>
    <dbReference type="NCBI Taxonomy" id="1217969"/>
    <lineage>
        <taxon>Bacteria</taxon>
        <taxon>Pseudomonadati</taxon>
        <taxon>Bacteroidota</taxon>
        <taxon>Flavobacteriia</taxon>
        <taxon>Flavobacteriales</taxon>
        <taxon>Flavobacteriaceae</taxon>
        <taxon>Nonlabens</taxon>
    </lineage>
</organism>
<keyword evidence="1" id="KW-0812">Transmembrane</keyword>
<dbReference type="AlphaFoldDB" id="A0A2S7UDM5"/>
<sequence>MFLKKYIVGYTFFIVLLVSCSSDDGANVNTDVDLGDEILVARGPSLVTINSITGIKTDFFRYATNDDFNNGNFHSIAPSTFIKDSNKVYVQSVNSLFPDESDNQILELDLETRFVSRHNLQVEDAVLNISDSDSSMIQDDNFLYCLAKNPDFFDSFNVVVRINKMDYSADIYFDDFQLNPQNSEKVISLIAVANDHIYYTDNLQRLVKVNVTTSQKTILHNESNSPRRIRNISLIDPNQDQFVCVNTTSNNSTQFSFSFFPIILLMIFWLHLSLLPQLTLFIQWLQIPTT</sequence>
<evidence type="ECO:0000313" key="2">
    <source>
        <dbReference type="EMBL" id="PQJ32312.1"/>
    </source>
</evidence>
<dbReference type="Proteomes" id="UP000239747">
    <property type="component" value="Unassembled WGS sequence"/>
</dbReference>